<protein>
    <submittedName>
        <fullName evidence="1">Uncharacterized protein</fullName>
    </submittedName>
</protein>
<dbReference type="AlphaFoldDB" id="A0AAI9V2E4"/>
<proteinExistence type="predicted"/>
<dbReference type="Proteomes" id="UP001239795">
    <property type="component" value="Unassembled WGS sequence"/>
</dbReference>
<accession>A0AAI9V2E4</accession>
<sequence length="38" mass="4214">MAEAIADGQSLWAETLVGHHNVGVRKKRPVRDERGESL</sequence>
<name>A0AAI9V2E4_9PEZI</name>
<keyword evidence="2" id="KW-1185">Reference proteome</keyword>
<comment type="caution">
    <text evidence="1">The sequence shown here is derived from an EMBL/GenBank/DDBJ whole genome shotgun (WGS) entry which is preliminary data.</text>
</comment>
<evidence type="ECO:0000313" key="2">
    <source>
        <dbReference type="Proteomes" id="UP001239795"/>
    </source>
</evidence>
<dbReference type="EMBL" id="MLGG01000002">
    <property type="protein sequence ID" value="KAK1467457.1"/>
    <property type="molecule type" value="Genomic_DNA"/>
</dbReference>
<gene>
    <name evidence="1" type="ORF">CMEL01_11450</name>
</gene>
<organism evidence="1 2">
    <name type="scientific">Colletotrichum melonis</name>
    <dbReference type="NCBI Taxonomy" id="1209925"/>
    <lineage>
        <taxon>Eukaryota</taxon>
        <taxon>Fungi</taxon>
        <taxon>Dikarya</taxon>
        <taxon>Ascomycota</taxon>
        <taxon>Pezizomycotina</taxon>
        <taxon>Sordariomycetes</taxon>
        <taxon>Hypocreomycetidae</taxon>
        <taxon>Glomerellales</taxon>
        <taxon>Glomerellaceae</taxon>
        <taxon>Colletotrichum</taxon>
        <taxon>Colletotrichum acutatum species complex</taxon>
    </lineage>
</organism>
<evidence type="ECO:0000313" key="1">
    <source>
        <dbReference type="EMBL" id="KAK1467457.1"/>
    </source>
</evidence>
<reference evidence="1 2" key="1">
    <citation type="submission" date="2016-10" db="EMBL/GenBank/DDBJ databases">
        <title>The genome sequence of Colletotrichum fioriniae PJ7.</title>
        <authorList>
            <person name="Baroncelli R."/>
        </authorList>
    </citation>
    <scope>NUCLEOTIDE SEQUENCE [LARGE SCALE GENOMIC DNA]</scope>
    <source>
        <strain evidence="1">Col 31</strain>
    </source>
</reference>